<dbReference type="GO" id="GO:1900376">
    <property type="term" value="P:regulation of secondary metabolite biosynthetic process"/>
    <property type="evidence" value="ECO:0007669"/>
    <property type="project" value="TreeGrafter"/>
</dbReference>
<keyword evidence="6" id="KW-0804">Transcription</keyword>
<keyword evidence="2" id="KW-0678">Repressor</keyword>
<comment type="cofactor">
    <cofactor evidence="8">
        <name>Mn(2+)</name>
        <dbReference type="ChEBI" id="CHEBI:29035"/>
    </cofactor>
    <cofactor evidence="8">
        <name>Fe(2+)</name>
        <dbReference type="ChEBI" id="CHEBI:29033"/>
    </cofactor>
    <text evidence="8">Binds 1 Mn(2+) or Fe(2+) ion per subunit.</text>
</comment>
<evidence type="ECO:0000256" key="2">
    <source>
        <dbReference type="ARBA" id="ARBA00022491"/>
    </source>
</evidence>
<feature type="binding site" evidence="8">
    <location>
        <position position="119"/>
    </location>
    <ligand>
        <name>Fe cation</name>
        <dbReference type="ChEBI" id="CHEBI:24875"/>
    </ligand>
</feature>
<comment type="similarity">
    <text evidence="1">Belongs to the Fur family.</text>
</comment>
<evidence type="ECO:0000256" key="9">
    <source>
        <dbReference type="SAM" id="MobiDB-lite"/>
    </source>
</evidence>
<keyword evidence="4" id="KW-0805">Transcription regulation</keyword>
<evidence type="ECO:0000256" key="5">
    <source>
        <dbReference type="ARBA" id="ARBA00023125"/>
    </source>
</evidence>
<reference evidence="10 11" key="1">
    <citation type="submission" date="2019-03" db="EMBL/GenBank/DDBJ databases">
        <title>Genomic Encyclopedia of Type Strains, Phase IV (KMG-IV): sequencing the most valuable type-strain genomes for metagenomic binning, comparative biology and taxonomic classification.</title>
        <authorList>
            <person name="Goeker M."/>
        </authorList>
    </citation>
    <scope>NUCLEOTIDE SEQUENCE [LARGE SCALE GENOMIC DNA]</scope>
    <source>
        <strain evidence="10 11">DSM 25964</strain>
    </source>
</reference>
<dbReference type="GO" id="GO:0000976">
    <property type="term" value="F:transcription cis-regulatory region binding"/>
    <property type="evidence" value="ECO:0007669"/>
    <property type="project" value="TreeGrafter"/>
</dbReference>
<dbReference type="Gene3D" id="3.30.1490.190">
    <property type="match status" value="1"/>
</dbReference>
<feature type="binding site" evidence="7">
    <location>
        <position position="102"/>
    </location>
    <ligand>
        <name>Zn(2+)</name>
        <dbReference type="ChEBI" id="CHEBI:29105"/>
    </ligand>
</feature>
<dbReference type="OrthoDB" id="8659436at2"/>
<dbReference type="InterPro" id="IPR036388">
    <property type="entry name" value="WH-like_DNA-bd_sf"/>
</dbReference>
<comment type="caution">
    <text evidence="10">The sequence shown here is derived from an EMBL/GenBank/DDBJ whole genome shotgun (WGS) entry which is preliminary data.</text>
</comment>
<dbReference type="GO" id="GO:0045892">
    <property type="term" value="P:negative regulation of DNA-templated transcription"/>
    <property type="evidence" value="ECO:0007669"/>
    <property type="project" value="TreeGrafter"/>
</dbReference>
<name>A0A4R8M6A5_9BACT</name>
<evidence type="ECO:0000256" key="7">
    <source>
        <dbReference type="PIRSR" id="PIRSR602481-1"/>
    </source>
</evidence>
<feature type="compositionally biased region" description="Basic residues" evidence="9">
    <location>
        <begin position="168"/>
        <end position="181"/>
    </location>
</feature>
<feature type="binding site" evidence="7">
    <location>
        <position position="146"/>
    </location>
    <ligand>
        <name>Zn(2+)</name>
        <dbReference type="ChEBI" id="CHEBI:29105"/>
    </ligand>
</feature>
<dbReference type="CDD" id="cd07153">
    <property type="entry name" value="Fur_like"/>
    <property type="match status" value="1"/>
</dbReference>
<feature type="region of interest" description="Disordered" evidence="9">
    <location>
        <begin position="151"/>
        <end position="181"/>
    </location>
</feature>
<sequence>MDEQQHESAVTGFLEKLKGRGLRLTAQREVLFRVIAENLGVPSTVQDIWGKTRDLDPSIGIATVYRTINLLAEMGVVNVIYLNEGEFRLEMPEQKLHISAFCRHCGSLVPLGEEAQKQETLEQWLADAGLELLPQSLAIAGLCGKCREELKDENASPADQGPFGRPGHCPRRRRFRGGQGR</sequence>
<feature type="binding site" evidence="7">
    <location>
        <position position="143"/>
    </location>
    <ligand>
        <name>Zn(2+)</name>
        <dbReference type="ChEBI" id="CHEBI:29105"/>
    </ligand>
</feature>
<dbReference type="InterPro" id="IPR036390">
    <property type="entry name" value="WH_DNA-bd_sf"/>
</dbReference>
<keyword evidence="3 7" id="KW-0862">Zinc</keyword>
<dbReference type="Proteomes" id="UP000295066">
    <property type="component" value="Unassembled WGS sequence"/>
</dbReference>
<evidence type="ECO:0000256" key="6">
    <source>
        <dbReference type="ARBA" id="ARBA00023163"/>
    </source>
</evidence>
<dbReference type="AlphaFoldDB" id="A0A4R8M6A5"/>
<keyword evidence="5" id="KW-0238">DNA-binding</keyword>
<dbReference type="PANTHER" id="PTHR33202:SF7">
    <property type="entry name" value="FERRIC UPTAKE REGULATION PROTEIN"/>
    <property type="match status" value="1"/>
</dbReference>
<comment type="cofactor">
    <cofactor evidence="7">
        <name>Zn(2+)</name>
        <dbReference type="ChEBI" id="CHEBI:29105"/>
    </cofactor>
    <text evidence="7">Binds 1 zinc ion per subunit.</text>
</comment>
<gene>
    <name evidence="10" type="ORF">C8D99_11214</name>
</gene>
<keyword evidence="8" id="KW-0408">Iron</keyword>
<dbReference type="InterPro" id="IPR043135">
    <property type="entry name" value="Fur_C"/>
</dbReference>
<dbReference type="GO" id="GO:0003700">
    <property type="term" value="F:DNA-binding transcription factor activity"/>
    <property type="evidence" value="ECO:0007669"/>
    <property type="project" value="InterPro"/>
</dbReference>
<evidence type="ECO:0000256" key="1">
    <source>
        <dbReference type="ARBA" id="ARBA00007957"/>
    </source>
</evidence>
<dbReference type="SUPFAM" id="SSF46785">
    <property type="entry name" value="Winged helix' DNA-binding domain"/>
    <property type="match status" value="1"/>
</dbReference>
<evidence type="ECO:0000256" key="3">
    <source>
        <dbReference type="ARBA" id="ARBA00022833"/>
    </source>
</evidence>
<proteinExistence type="inferred from homology"/>
<organism evidence="10 11">
    <name type="scientific">Aminivibrio pyruvatiphilus</name>
    <dbReference type="NCBI Taxonomy" id="1005740"/>
    <lineage>
        <taxon>Bacteria</taxon>
        <taxon>Thermotogati</taxon>
        <taxon>Synergistota</taxon>
        <taxon>Synergistia</taxon>
        <taxon>Synergistales</taxon>
        <taxon>Aminobacteriaceae</taxon>
        <taxon>Aminivibrio</taxon>
    </lineage>
</organism>
<keyword evidence="7" id="KW-0479">Metal-binding</keyword>
<dbReference type="PANTHER" id="PTHR33202">
    <property type="entry name" value="ZINC UPTAKE REGULATION PROTEIN"/>
    <property type="match status" value="1"/>
</dbReference>
<evidence type="ECO:0000313" key="10">
    <source>
        <dbReference type="EMBL" id="TDY59507.1"/>
    </source>
</evidence>
<dbReference type="EMBL" id="SORI01000012">
    <property type="protein sequence ID" value="TDY59507.1"/>
    <property type="molecule type" value="Genomic_DNA"/>
</dbReference>
<dbReference type="RefSeq" id="WP_133957902.1">
    <property type="nucleotide sequence ID" value="NZ_SORI01000012.1"/>
</dbReference>
<evidence type="ECO:0000256" key="4">
    <source>
        <dbReference type="ARBA" id="ARBA00023015"/>
    </source>
</evidence>
<dbReference type="InterPro" id="IPR002481">
    <property type="entry name" value="FUR"/>
</dbReference>
<dbReference type="GO" id="GO:0008270">
    <property type="term" value="F:zinc ion binding"/>
    <property type="evidence" value="ECO:0007669"/>
    <property type="project" value="TreeGrafter"/>
</dbReference>
<protein>
    <submittedName>
        <fullName evidence="10">Fur family ferric uptake transcriptional regulator</fullName>
    </submittedName>
</protein>
<dbReference type="Pfam" id="PF01475">
    <property type="entry name" value="FUR"/>
    <property type="match status" value="1"/>
</dbReference>
<keyword evidence="11" id="KW-1185">Reference proteome</keyword>
<feature type="binding site" evidence="7">
    <location>
        <position position="105"/>
    </location>
    <ligand>
        <name>Zn(2+)</name>
        <dbReference type="ChEBI" id="CHEBI:29105"/>
    </ligand>
</feature>
<accession>A0A4R8M6A5</accession>
<evidence type="ECO:0000313" key="11">
    <source>
        <dbReference type="Proteomes" id="UP000295066"/>
    </source>
</evidence>
<dbReference type="Gene3D" id="1.10.10.10">
    <property type="entry name" value="Winged helix-like DNA-binding domain superfamily/Winged helix DNA-binding domain"/>
    <property type="match status" value="1"/>
</dbReference>
<evidence type="ECO:0000256" key="8">
    <source>
        <dbReference type="PIRSR" id="PIRSR602481-2"/>
    </source>
</evidence>